<dbReference type="InterPro" id="IPR016187">
    <property type="entry name" value="CTDL_fold"/>
</dbReference>
<feature type="chain" id="PRO_5047257138" evidence="1">
    <location>
        <begin position="22"/>
        <end position="342"/>
    </location>
</feature>
<reference evidence="3" key="1">
    <citation type="submission" date="2023-07" db="EMBL/GenBank/DDBJ databases">
        <authorList>
            <person name="Kim M.K."/>
        </authorList>
    </citation>
    <scope>NUCLEOTIDE SEQUENCE</scope>
    <source>
        <strain evidence="3">ASUV-10-1</strain>
    </source>
</reference>
<dbReference type="EMBL" id="JAUQSY010000011">
    <property type="protein sequence ID" value="MDO7876365.1"/>
    <property type="molecule type" value="Genomic_DNA"/>
</dbReference>
<gene>
    <name evidence="3" type="ORF">Q5H93_16595</name>
</gene>
<feature type="signal peptide" evidence="1">
    <location>
        <begin position="1"/>
        <end position="21"/>
    </location>
</feature>
<organism evidence="3 4">
    <name type="scientific">Hymenobacter aranciens</name>
    <dbReference type="NCBI Taxonomy" id="3063996"/>
    <lineage>
        <taxon>Bacteria</taxon>
        <taxon>Pseudomonadati</taxon>
        <taxon>Bacteroidota</taxon>
        <taxon>Cytophagia</taxon>
        <taxon>Cytophagales</taxon>
        <taxon>Hymenobacteraceae</taxon>
        <taxon>Hymenobacter</taxon>
    </lineage>
</organism>
<dbReference type="InterPro" id="IPR042095">
    <property type="entry name" value="SUMF_sf"/>
</dbReference>
<keyword evidence="4" id="KW-1185">Reference proteome</keyword>
<dbReference type="PANTHER" id="PTHR23150:SF19">
    <property type="entry name" value="FORMYLGLYCINE-GENERATING ENZYME"/>
    <property type="match status" value="1"/>
</dbReference>
<accession>A0ABT9BDN6</accession>
<dbReference type="Pfam" id="PF03781">
    <property type="entry name" value="FGE-sulfatase"/>
    <property type="match status" value="2"/>
</dbReference>
<sequence length="342" mass="38603">MKRLCLYLLLLTAAVGGTSCATTKQPPTVTAPGVVYIRDSLYLDEAEVANIHWLEYLYFLQTDSSRAVYEAALPDTTLWSKHRLSLPDTVRDVFMDYYLRFPGFRYFPVVGVSQAQAEAYCRWRSAKVMENLYTSRRQRRRLRDYDVQVSYRLPTAAEWALGASGRLDPARHPYGYEHPPRQVPKRKRVDRVPQCYNPVDFPAGAAFFLTEVNVLEHLYYQTAPGQPPVYFRCDGPPRPPNPGTTMADIRPDGSVNPDAAGVEKITDYVYAYPPNGYGLYNMIGNVAELTTTPGQAKGGSFEHPMAACRPGTYQAYDGPQEWLGFRCACTIRVRRKASRTAP</sequence>
<protein>
    <submittedName>
        <fullName evidence="3">SUMF1/EgtB/PvdO family nonheme iron enzyme</fullName>
    </submittedName>
</protein>
<dbReference type="SUPFAM" id="SSF56436">
    <property type="entry name" value="C-type lectin-like"/>
    <property type="match status" value="1"/>
</dbReference>
<dbReference type="RefSeq" id="WP_305007724.1">
    <property type="nucleotide sequence ID" value="NZ_JAUQSY010000011.1"/>
</dbReference>
<name>A0ABT9BDN6_9BACT</name>
<proteinExistence type="predicted"/>
<dbReference type="Proteomes" id="UP001176429">
    <property type="component" value="Unassembled WGS sequence"/>
</dbReference>
<evidence type="ECO:0000256" key="1">
    <source>
        <dbReference type="SAM" id="SignalP"/>
    </source>
</evidence>
<keyword evidence="1" id="KW-0732">Signal</keyword>
<evidence type="ECO:0000313" key="3">
    <source>
        <dbReference type="EMBL" id="MDO7876365.1"/>
    </source>
</evidence>
<dbReference type="InterPro" id="IPR005532">
    <property type="entry name" value="SUMF_dom"/>
</dbReference>
<dbReference type="PANTHER" id="PTHR23150">
    <property type="entry name" value="SULFATASE MODIFYING FACTOR 1, 2"/>
    <property type="match status" value="1"/>
</dbReference>
<feature type="domain" description="Sulfatase-modifying factor enzyme-like" evidence="2">
    <location>
        <begin position="260"/>
        <end position="328"/>
    </location>
</feature>
<dbReference type="PROSITE" id="PS51257">
    <property type="entry name" value="PROKAR_LIPOPROTEIN"/>
    <property type="match status" value="1"/>
</dbReference>
<feature type="domain" description="Sulfatase-modifying factor enzyme-like" evidence="2">
    <location>
        <begin position="103"/>
        <end position="182"/>
    </location>
</feature>
<comment type="caution">
    <text evidence="3">The sequence shown here is derived from an EMBL/GenBank/DDBJ whole genome shotgun (WGS) entry which is preliminary data.</text>
</comment>
<evidence type="ECO:0000259" key="2">
    <source>
        <dbReference type="Pfam" id="PF03781"/>
    </source>
</evidence>
<dbReference type="Gene3D" id="3.90.1580.10">
    <property type="entry name" value="paralog of FGE (formylglycine-generating enzyme)"/>
    <property type="match status" value="1"/>
</dbReference>
<evidence type="ECO:0000313" key="4">
    <source>
        <dbReference type="Proteomes" id="UP001176429"/>
    </source>
</evidence>
<dbReference type="InterPro" id="IPR051043">
    <property type="entry name" value="Sulfatase_Mod_Factor_Kinase"/>
</dbReference>